<dbReference type="InterPro" id="IPR001810">
    <property type="entry name" value="F-box_dom"/>
</dbReference>
<dbReference type="GO" id="GO:0019005">
    <property type="term" value="C:SCF ubiquitin ligase complex"/>
    <property type="evidence" value="ECO:0007669"/>
    <property type="project" value="TreeGrafter"/>
</dbReference>
<dbReference type="InterPro" id="IPR011990">
    <property type="entry name" value="TPR-like_helical_dom_sf"/>
</dbReference>
<keyword evidence="3" id="KW-1185">Reference proteome</keyword>
<dbReference type="EMBL" id="JAEPRB010000003">
    <property type="protein sequence ID" value="KAG2228053.1"/>
    <property type="molecule type" value="Genomic_DNA"/>
</dbReference>
<comment type="caution">
    <text evidence="2">The sequence shown here is derived from an EMBL/GenBank/DDBJ whole genome shotgun (WGS) entry which is preliminary data.</text>
</comment>
<reference evidence="2 3" key="1">
    <citation type="submission" date="2020-12" db="EMBL/GenBank/DDBJ databases">
        <title>Metabolic potential, ecology and presence of endohyphal bacteria is reflected in genomic diversity of Mucoromycotina.</title>
        <authorList>
            <person name="Muszewska A."/>
            <person name="Okrasinska A."/>
            <person name="Steczkiewicz K."/>
            <person name="Drgas O."/>
            <person name="Orlowska M."/>
            <person name="Perlinska-Lenart U."/>
            <person name="Aleksandrzak-Piekarczyk T."/>
            <person name="Szatraj K."/>
            <person name="Zielenkiewicz U."/>
            <person name="Pilsyk S."/>
            <person name="Malc E."/>
            <person name="Mieczkowski P."/>
            <person name="Kruszewska J.S."/>
            <person name="Biernat P."/>
            <person name="Pawlowska J."/>
        </authorList>
    </citation>
    <scope>NUCLEOTIDE SEQUENCE [LARGE SCALE GENOMIC DNA]</scope>
    <source>
        <strain evidence="2 3">CBS 142.35</strain>
    </source>
</reference>
<dbReference type="GO" id="GO:0031146">
    <property type="term" value="P:SCF-dependent proteasomal ubiquitin-dependent protein catabolic process"/>
    <property type="evidence" value="ECO:0007669"/>
    <property type="project" value="TreeGrafter"/>
</dbReference>
<protein>
    <recommendedName>
        <fullName evidence="1">F-box domain-containing protein</fullName>
    </recommendedName>
</protein>
<organism evidence="2 3">
    <name type="scientific">Circinella minor</name>
    <dbReference type="NCBI Taxonomy" id="1195481"/>
    <lineage>
        <taxon>Eukaryota</taxon>
        <taxon>Fungi</taxon>
        <taxon>Fungi incertae sedis</taxon>
        <taxon>Mucoromycota</taxon>
        <taxon>Mucoromycotina</taxon>
        <taxon>Mucoromycetes</taxon>
        <taxon>Mucorales</taxon>
        <taxon>Lichtheimiaceae</taxon>
        <taxon>Circinella</taxon>
    </lineage>
</organism>
<evidence type="ECO:0000313" key="3">
    <source>
        <dbReference type="Proteomes" id="UP000646827"/>
    </source>
</evidence>
<dbReference type="SUPFAM" id="SSF52047">
    <property type="entry name" value="RNI-like"/>
    <property type="match status" value="1"/>
</dbReference>
<dbReference type="Gene3D" id="3.80.10.10">
    <property type="entry name" value="Ribonuclease Inhibitor"/>
    <property type="match status" value="2"/>
</dbReference>
<dbReference type="OrthoDB" id="2236082at2759"/>
<dbReference type="InterPro" id="IPR032675">
    <property type="entry name" value="LRR_dom_sf"/>
</dbReference>
<sequence length="699" mass="78544">MEQFTIITADTKSAWQPTPGSSSSTYSPLTPFVDEMQQLSNALEDNAWRDLSQSSRLAFHNAKYDQAIDASTLALENLTRALVAILDIRAASHGKKAEFTQGLRDAFKMIEHVPTLSAGYLRAGNLYAIRGKQVDAERIYEQGLRAVSPVLDQAGYSLLSEHKEAAKAQQEQRINFVHFPIEICAHIFSYLSMDTLFGCMSVSRLWRDTILQCASAWYQIELSASSKYAASMYYHFGSLSRHVRSMSLDLSWSCPPNRIPSQLVNGGFTNLRYKVSSEELSMTLQQIGSTLTSLLLEYALYTPVSLGSILSMCPKLTELKYCGSRFPNVHDGSSFPPASGLLSLYLNAHDITDSDLEAVLRCCPKLRNLAVYGCEPEGMRIIDRYCNDLQQLRFNSLHGRSSISRSIATKGLRVVDIGDVEGSTAQYLADMLRKGDKHTLEELYMAMHEQPGPSRQWRDLLSNFDTQRLVKFGCKVKHSMHTIVAGLIRQSRTLQDISFWDSELISIDIFDAMITLPRLHRLHLATIDEISDAGIRHFFNSHIAFGYSSPLRAFELEYILDLTNPALSMLADILTLQYLRLCDCDEITTSGMTRFSEKLSLSNSLINLELCKMDCVNDKVIRALSGISSLQHMKMMCLDNVTDQGVWDILDRSTSIRSIDISCCFAVSAFVVDRVKQKLQVRKELRNCECSTTTDPSRI</sequence>
<feature type="domain" description="F-box" evidence="1">
    <location>
        <begin position="173"/>
        <end position="220"/>
    </location>
</feature>
<dbReference type="Pfam" id="PF12937">
    <property type="entry name" value="F-box-like"/>
    <property type="match status" value="1"/>
</dbReference>
<evidence type="ECO:0000313" key="2">
    <source>
        <dbReference type="EMBL" id="KAG2228053.1"/>
    </source>
</evidence>
<dbReference type="SUPFAM" id="SSF48452">
    <property type="entry name" value="TPR-like"/>
    <property type="match status" value="1"/>
</dbReference>
<dbReference type="Gene3D" id="1.25.40.10">
    <property type="entry name" value="Tetratricopeptide repeat domain"/>
    <property type="match status" value="1"/>
</dbReference>
<gene>
    <name evidence="2" type="ORF">INT45_012077</name>
</gene>
<dbReference type="InterPro" id="IPR036047">
    <property type="entry name" value="F-box-like_dom_sf"/>
</dbReference>
<proteinExistence type="predicted"/>
<dbReference type="Gene3D" id="1.20.1280.50">
    <property type="match status" value="1"/>
</dbReference>
<dbReference type="SMART" id="SM00367">
    <property type="entry name" value="LRR_CC"/>
    <property type="match status" value="4"/>
</dbReference>
<dbReference type="InterPro" id="IPR006553">
    <property type="entry name" value="Leu-rich_rpt_Cys-con_subtyp"/>
</dbReference>
<accession>A0A8H7VTC7</accession>
<name>A0A8H7VTC7_9FUNG</name>
<dbReference type="SUPFAM" id="SSF81383">
    <property type="entry name" value="F-box domain"/>
    <property type="match status" value="1"/>
</dbReference>
<dbReference type="PROSITE" id="PS50181">
    <property type="entry name" value="FBOX"/>
    <property type="match status" value="1"/>
</dbReference>
<dbReference type="SMART" id="SM00256">
    <property type="entry name" value="FBOX"/>
    <property type="match status" value="1"/>
</dbReference>
<dbReference type="PANTHER" id="PTHR13318">
    <property type="entry name" value="PARTNER OF PAIRED, ISOFORM B-RELATED"/>
    <property type="match status" value="1"/>
</dbReference>
<dbReference type="AlphaFoldDB" id="A0A8H7VTC7"/>
<evidence type="ECO:0000259" key="1">
    <source>
        <dbReference type="PROSITE" id="PS50181"/>
    </source>
</evidence>
<dbReference type="Proteomes" id="UP000646827">
    <property type="component" value="Unassembled WGS sequence"/>
</dbReference>